<reference evidence="5 6" key="1">
    <citation type="submission" date="2016-03" db="EMBL/GenBank/DDBJ databases">
        <authorList>
            <person name="Ploux O."/>
        </authorList>
    </citation>
    <scope>NUCLEOTIDE SEQUENCE [LARGE SCALE GENOMIC DNA]</scope>
    <source>
        <strain evidence="4 6">R-45363</strain>
        <strain evidence="3 5">R-45371</strain>
    </source>
</reference>
<dbReference type="Proteomes" id="UP000078090">
    <property type="component" value="Unassembled WGS sequence"/>
</dbReference>
<gene>
    <name evidence="4" type="ORF">A1332_07590</name>
    <name evidence="3" type="ORF">A1353_07790</name>
</gene>
<evidence type="ECO:0000313" key="4">
    <source>
        <dbReference type="EMBL" id="OAI08341.1"/>
    </source>
</evidence>
<evidence type="ECO:0000313" key="6">
    <source>
        <dbReference type="Proteomes" id="UP000078090"/>
    </source>
</evidence>
<sequence>MTGSTIDTENAAGNRRPCTLAKDKRTVKVQASNGQPINPCHPARARQLKRKKRAVRVCRHPFTIRLRAEHQTEAMQHLYFEDQTP</sequence>
<name>A0A177MRQ5_METMH</name>
<accession>A0A177MRQ5</accession>
<dbReference type="AlphaFoldDB" id="A0A177MRQ5"/>
<evidence type="ECO:0000259" key="2">
    <source>
        <dbReference type="Pfam" id="PF14239"/>
    </source>
</evidence>
<proteinExistence type="predicted"/>
<dbReference type="EMBL" id="LUUH01000029">
    <property type="protein sequence ID" value="OAI07245.1"/>
    <property type="molecule type" value="Genomic_DNA"/>
</dbReference>
<dbReference type="InterPro" id="IPR025938">
    <property type="entry name" value="RRXRR_dom"/>
</dbReference>
<dbReference type="Pfam" id="PF14239">
    <property type="entry name" value="RRXRR"/>
    <property type="match status" value="1"/>
</dbReference>
<dbReference type="RefSeq" id="WP_064007117.1">
    <property type="nucleotide sequence ID" value="NZ_LUUG01000045.1"/>
</dbReference>
<feature type="region of interest" description="Disordered" evidence="1">
    <location>
        <begin position="1"/>
        <end position="22"/>
    </location>
</feature>
<comment type="caution">
    <text evidence="4">The sequence shown here is derived from an EMBL/GenBank/DDBJ whole genome shotgun (WGS) entry which is preliminary data.</text>
</comment>
<dbReference type="EMBL" id="LUUG01000045">
    <property type="protein sequence ID" value="OAI08341.1"/>
    <property type="molecule type" value="Genomic_DNA"/>
</dbReference>
<evidence type="ECO:0000313" key="5">
    <source>
        <dbReference type="Proteomes" id="UP000077763"/>
    </source>
</evidence>
<feature type="domain" description="RRXRR" evidence="2">
    <location>
        <begin position="28"/>
        <end position="78"/>
    </location>
</feature>
<dbReference type="OrthoDB" id="9802901at2"/>
<protein>
    <recommendedName>
        <fullName evidence="2">RRXRR domain-containing protein</fullName>
    </recommendedName>
</protein>
<evidence type="ECO:0000313" key="3">
    <source>
        <dbReference type="EMBL" id="OAI07245.1"/>
    </source>
</evidence>
<evidence type="ECO:0000256" key="1">
    <source>
        <dbReference type="SAM" id="MobiDB-lite"/>
    </source>
</evidence>
<organism evidence="4 6">
    <name type="scientific">Methylomonas methanica</name>
    <dbReference type="NCBI Taxonomy" id="421"/>
    <lineage>
        <taxon>Bacteria</taxon>
        <taxon>Pseudomonadati</taxon>
        <taxon>Pseudomonadota</taxon>
        <taxon>Gammaproteobacteria</taxon>
        <taxon>Methylococcales</taxon>
        <taxon>Methylococcaceae</taxon>
        <taxon>Methylomonas</taxon>
    </lineage>
</organism>
<dbReference type="Proteomes" id="UP000077763">
    <property type="component" value="Unassembled WGS sequence"/>
</dbReference>